<proteinExistence type="predicted"/>
<evidence type="ECO:0000256" key="1">
    <source>
        <dbReference type="SAM" id="Coils"/>
    </source>
</evidence>
<feature type="chain" id="PRO_5035840428" description="DUF19 domain-containing protein" evidence="3">
    <location>
        <begin position="18"/>
        <end position="751"/>
    </location>
</feature>
<evidence type="ECO:0000313" key="5">
    <source>
        <dbReference type="Proteomes" id="UP000835052"/>
    </source>
</evidence>
<comment type="caution">
    <text evidence="4">The sequence shown here is derived from an EMBL/GenBank/DDBJ whole genome shotgun (WGS) entry which is preliminary data.</text>
</comment>
<feature type="region of interest" description="Disordered" evidence="2">
    <location>
        <begin position="270"/>
        <end position="289"/>
    </location>
</feature>
<organism evidence="4 5">
    <name type="scientific">Caenorhabditis auriculariae</name>
    <dbReference type="NCBI Taxonomy" id="2777116"/>
    <lineage>
        <taxon>Eukaryota</taxon>
        <taxon>Metazoa</taxon>
        <taxon>Ecdysozoa</taxon>
        <taxon>Nematoda</taxon>
        <taxon>Chromadorea</taxon>
        <taxon>Rhabditida</taxon>
        <taxon>Rhabditina</taxon>
        <taxon>Rhabditomorpha</taxon>
        <taxon>Rhabditoidea</taxon>
        <taxon>Rhabditidae</taxon>
        <taxon>Peloderinae</taxon>
        <taxon>Caenorhabditis</taxon>
    </lineage>
</organism>
<sequence>MIVWILVAGLLSGDVTASEVGYELVEEKADFRQFCERYVECAAVALLEERLCLGNSRMRPFWLPAKRDPNNCHEKLKNDYIALERLEEESDSQMSACLLENFVPLDGDKQESCTWQVLEKAPRFTVKRRSIAHVPTNCFAGVQKRVERECGPLAACCSSLAKCTSLNSESNVQKIAKTTRENMRKRAADCEKGLNVVPLQLEHLGFSSDEKIDDSLAPFKNLNVRFHHNPSKSDPQKTSPTGLVNVRFSTGKEDVEGKASRLLIRKGDVSEEEKTPSLDFPEGGDARIKSPKEKIGEHTVSFTNALKKTNDYKEKLRKWDRSKQINQELDSLLDAAQISTVLSGFVPMGTVTPSSSQETTHLVLSNPVIMFPKEKKEKKSQQCEVSKSEKLSKILALLGEKANSSDMRQIRTLLVEWESEQKRRSLTEKQQKYVHEVENAMEELLRKFDNIEALRKNATLDDCQTLTDDNGDTIVVQQGVPTIVLGNVDDVLKDSKSVEMKSFISDDYKKEIEAYRKEHQIWGNPANTTIRNETTCDMYMRCRNQMNLAVDSCAWRFASDKLLATMAESAESLLYKDDAMCAENDEEAYVRLYEGIISRNRKLRLCLDKRNEKFFEQSVCMAYSKKEQVSYDEAMVRLLFAEYKRSSDCFDDANLIQTKCMKLRECCPNFDKCREETMDSGQEMDIISTTAHINERKHECIKSRAKDAFKQVIRELLTKGAKETLERLKGGRLGVEISRGARVVRMIQHRE</sequence>
<gene>
    <name evidence="4" type="ORF">CAUJ_LOCUS15238</name>
</gene>
<keyword evidence="5" id="KW-1185">Reference proteome</keyword>
<dbReference type="AlphaFoldDB" id="A0A8S1HU41"/>
<evidence type="ECO:0000313" key="4">
    <source>
        <dbReference type="EMBL" id="CAD6199335.1"/>
    </source>
</evidence>
<protein>
    <recommendedName>
        <fullName evidence="6">DUF19 domain-containing protein</fullName>
    </recommendedName>
</protein>
<name>A0A8S1HU41_9PELO</name>
<dbReference type="EMBL" id="CAJGYM010000168">
    <property type="protein sequence ID" value="CAD6199335.1"/>
    <property type="molecule type" value="Genomic_DNA"/>
</dbReference>
<reference evidence="4" key="1">
    <citation type="submission" date="2020-10" db="EMBL/GenBank/DDBJ databases">
        <authorList>
            <person name="Kikuchi T."/>
        </authorList>
    </citation>
    <scope>NUCLEOTIDE SEQUENCE</scope>
    <source>
        <strain evidence="4">NKZ352</strain>
    </source>
</reference>
<keyword evidence="1" id="KW-0175">Coiled coil</keyword>
<feature type="signal peptide" evidence="3">
    <location>
        <begin position="1"/>
        <end position="17"/>
    </location>
</feature>
<feature type="coiled-coil region" evidence="1">
    <location>
        <begin position="423"/>
        <end position="461"/>
    </location>
</feature>
<evidence type="ECO:0000256" key="3">
    <source>
        <dbReference type="SAM" id="SignalP"/>
    </source>
</evidence>
<evidence type="ECO:0008006" key="6">
    <source>
        <dbReference type="Google" id="ProtNLM"/>
    </source>
</evidence>
<accession>A0A8S1HU41</accession>
<dbReference type="Proteomes" id="UP000835052">
    <property type="component" value="Unassembled WGS sequence"/>
</dbReference>
<dbReference type="OrthoDB" id="5808079at2759"/>
<keyword evidence="3" id="KW-0732">Signal</keyword>
<evidence type="ECO:0000256" key="2">
    <source>
        <dbReference type="SAM" id="MobiDB-lite"/>
    </source>
</evidence>